<evidence type="ECO:0000313" key="5">
    <source>
        <dbReference type="EMBL" id="WWD06774.1"/>
    </source>
</evidence>
<feature type="compositionally biased region" description="Polar residues" evidence="3">
    <location>
        <begin position="553"/>
        <end position="568"/>
    </location>
</feature>
<dbReference type="InterPro" id="IPR001841">
    <property type="entry name" value="Znf_RING"/>
</dbReference>
<sequence>MGRSRIQEVTCAICYDPLFTKRDDLDDPVPIATCDCGHVFHEPCILEWFHTQSEQYLAAARDQGLDGRYGSPSLSDVPAECPTCRTECFADPETGQPSIHRLFIDFGENEHSNIGSSPPPSSQSSKYFSKKGKEVLGLARRAKGIREEVKGLNGDSEDDEMEGMIRRGEGLVEDLVGIKVLDTVQNYIDSLTKELKNLRHTLQTNPLIPNLRAKLAEKETELTNLHRQSRLAIQRETKKVKDEEQARCERRVQKAVEDRDIFRREYEREKVQRKAGIRAMEERENDLKRKLEEATEQLKKETDARRSKETTLQERNKQLKMFQKKVEDRKELKSRIASLEAENARLRSSMLDDTMNSDVEGDGNDERVGVDESVQEISGSHIPSFLRNACRPGPSQSKYNRIKMEEEESLQVDMPSFYDDSLRSPNKLLPSRTTMRDLDVAEFDLDDDSEDSPSKHTRQKQKQQQQRQRMHPTARTIAVDFGKERRRSSSSKYFPGNEDEDIEKENHTTNARRGPGGTGDRDEPSPLKRSKTNPFMTTKASNEKRKELPSVGKMSSGTNKVNPVSKDTSIIDLATSSPESSPRPRRRSAMAVAKKKENQRSVVDMLGLADGQGRPKKGVVSGQKVRRMV</sequence>
<evidence type="ECO:0000313" key="6">
    <source>
        <dbReference type="Proteomes" id="UP001358614"/>
    </source>
</evidence>
<proteinExistence type="predicted"/>
<dbReference type="GO" id="GO:0061630">
    <property type="term" value="F:ubiquitin protein ligase activity"/>
    <property type="evidence" value="ECO:0007669"/>
    <property type="project" value="TreeGrafter"/>
</dbReference>
<dbReference type="SMART" id="SM00184">
    <property type="entry name" value="RING"/>
    <property type="match status" value="1"/>
</dbReference>
<feature type="region of interest" description="Disordered" evidence="3">
    <location>
        <begin position="441"/>
        <end position="629"/>
    </location>
</feature>
<dbReference type="SUPFAM" id="SSF57850">
    <property type="entry name" value="RING/U-box"/>
    <property type="match status" value="1"/>
</dbReference>
<dbReference type="GO" id="GO:0090734">
    <property type="term" value="C:site of DNA damage"/>
    <property type="evidence" value="ECO:0007669"/>
    <property type="project" value="TreeGrafter"/>
</dbReference>
<dbReference type="GO" id="GO:0005634">
    <property type="term" value="C:nucleus"/>
    <property type="evidence" value="ECO:0007669"/>
    <property type="project" value="TreeGrafter"/>
</dbReference>
<keyword evidence="1" id="KW-0862">Zinc</keyword>
<dbReference type="PROSITE" id="PS50089">
    <property type="entry name" value="ZF_RING_2"/>
    <property type="match status" value="1"/>
</dbReference>
<organism evidence="5 6">
    <name type="scientific">Kwoniella europaea PYCC6329</name>
    <dbReference type="NCBI Taxonomy" id="1423913"/>
    <lineage>
        <taxon>Eukaryota</taxon>
        <taxon>Fungi</taxon>
        <taxon>Dikarya</taxon>
        <taxon>Basidiomycota</taxon>
        <taxon>Agaricomycotina</taxon>
        <taxon>Tremellomycetes</taxon>
        <taxon>Tremellales</taxon>
        <taxon>Cryptococcaceae</taxon>
        <taxon>Kwoniella</taxon>
    </lineage>
</organism>
<evidence type="ECO:0000256" key="2">
    <source>
        <dbReference type="SAM" id="Coils"/>
    </source>
</evidence>
<dbReference type="GO" id="GO:0031297">
    <property type="term" value="P:replication fork processing"/>
    <property type="evidence" value="ECO:0007669"/>
    <property type="project" value="TreeGrafter"/>
</dbReference>
<reference evidence="5 6" key="1">
    <citation type="submission" date="2024-01" db="EMBL/GenBank/DDBJ databases">
        <title>Comparative genomics of Cryptococcus and Kwoniella reveals pathogenesis evolution and contrasting modes of karyotype evolution via chromosome fusion or intercentromeric recombination.</title>
        <authorList>
            <person name="Coelho M.A."/>
            <person name="David-Palma M."/>
            <person name="Shea T."/>
            <person name="Bowers K."/>
            <person name="McGinley-Smith S."/>
            <person name="Mohammad A.W."/>
            <person name="Gnirke A."/>
            <person name="Yurkov A.M."/>
            <person name="Nowrousian M."/>
            <person name="Sun S."/>
            <person name="Cuomo C.A."/>
            <person name="Heitman J."/>
        </authorList>
    </citation>
    <scope>NUCLEOTIDE SEQUENCE [LARGE SCALE GENOMIC DNA]</scope>
    <source>
        <strain evidence="5 6">PYCC6329</strain>
    </source>
</reference>
<name>A0AAX4KL74_9TREE</name>
<evidence type="ECO:0000256" key="3">
    <source>
        <dbReference type="SAM" id="MobiDB-lite"/>
    </source>
</evidence>
<dbReference type="PANTHER" id="PTHR46569">
    <property type="entry name" value="E3 UBIQUITIN-PROTEIN LIGASE TRAIP"/>
    <property type="match status" value="1"/>
</dbReference>
<dbReference type="GO" id="GO:0016567">
    <property type="term" value="P:protein ubiquitination"/>
    <property type="evidence" value="ECO:0007669"/>
    <property type="project" value="TreeGrafter"/>
</dbReference>
<dbReference type="InterPro" id="IPR013083">
    <property type="entry name" value="Znf_RING/FYVE/PHD"/>
</dbReference>
<gene>
    <name evidence="5" type="ORF">V865_004869</name>
</gene>
<dbReference type="AlphaFoldDB" id="A0AAX4KL74"/>
<dbReference type="SMART" id="SM01197">
    <property type="entry name" value="FANCL_C"/>
    <property type="match status" value="1"/>
</dbReference>
<dbReference type="Gene3D" id="3.30.40.10">
    <property type="entry name" value="Zinc/RING finger domain, C3HC4 (zinc finger)"/>
    <property type="match status" value="1"/>
</dbReference>
<dbReference type="EMBL" id="CP144089">
    <property type="protein sequence ID" value="WWD06774.1"/>
    <property type="molecule type" value="Genomic_DNA"/>
</dbReference>
<keyword evidence="2" id="KW-0175">Coiled coil</keyword>
<protein>
    <recommendedName>
        <fullName evidence="4">RING-type domain-containing protein</fullName>
    </recommendedName>
</protein>
<feature type="compositionally biased region" description="Acidic residues" evidence="3">
    <location>
        <begin position="441"/>
        <end position="451"/>
    </location>
</feature>
<dbReference type="Pfam" id="PF13639">
    <property type="entry name" value="zf-RING_2"/>
    <property type="match status" value="1"/>
</dbReference>
<dbReference type="InterPro" id="IPR052639">
    <property type="entry name" value="TRAIP_ubiq-protein_ligase"/>
</dbReference>
<feature type="domain" description="RING-type" evidence="4">
    <location>
        <begin position="11"/>
        <end position="85"/>
    </location>
</feature>
<keyword evidence="1" id="KW-0863">Zinc-finger</keyword>
<dbReference type="KEGG" id="ker:91103670"/>
<feature type="coiled-coil region" evidence="2">
    <location>
        <begin position="181"/>
        <end position="228"/>
    </location>
</feature>
<dbReference type="Proteomes" id="UP001358614">
    <property type="component" value="Chromosome 1"/>
</dbReference>
<dbReference type="RefSeq" id="XP_066084741.1">
    <property type="nucleotide sequence ID" value="XM_066228644.1"/>
</dbReference>
<evidence type="ECO:0000256" key="1">
    <source>
        <dbReference type="PROSITE-ProRule" id="PRU00175"/>
    </source>
</evidence>
<dbReference type="GeneID" id="91103670"/>
<keyword evidence="6" id="KW-1185">Reference proteome</keyword>
<keyword evidence="1" id="KW-0479">Metal-binding</keyword>
<dbReference type="GO" id="GO:0008270">
    <property type="term" value="F:zinc ion binding"/>
    <property type="evidence" value="ECO:0007669"/>
    <property type="project" value="UniProtKB-KW"/>
</dbReference>
<accession>A0AAX4KL74</accession>
<evidence type="ECO:0000259" key="4">
    <source>
        <dbReference type="PROSITE" id="PS50089"/>
    </source>
</evidence>
<feature type="coiled-coil region" evidence="2">
    <location>
        <begin position="277"/>
        <end position="349"/>
    </location>
</feature>
<dbReference type="PANTHER" id="PTHR46569:SF1">
    <property type="entry name" value="E3 UBIQUITIN-PROTEIN LIGASE RFWD3-RELATED"/>
    <property type="match status" value="1"/>
</dbReference>
<dbReference type="CDD" id="cd16448">
    <property type="entry name" value="RING-H2"/>
    <property type="match status" value="1"/>
</dbReference>